<keyword evidence="7" id="KW-1185">Reference proteome</keyword>
<evidence type="ECO:0000313" key="7">
    <source>
        <dbReference type="Proteomes" id="UP000681091"/>
    </source>
</evidence>
<sequence length="560" mass="63952">RQGRTGVVAIHSSNLFGGFHMASGYEPILSGDGKLLLSHWPLDWVFVKRLQQWRQRKPWFLKKKYLLWAIHDGLVVPPTLPSFWKRKKRRTRKRSFQFFSIDWAIHRYREFNQNLEPNFHGNKDIGNSSKGIPCGKLKTFQNGTLVQTQNVFRTGTPGGSLASGKIWDVLHPGPPFRAGGPFASVKMQVPSARLWTGISGSSKGSSGFSSLNYKTYTGSAWDDGTWGSDSISSYLDTSIPVLSGYDTIAWDKLKPQPSPGNLSQFLYELRDLPKMLETTANLFWNSWRSFGGGYSKIVMHPTSVADNFLNHEFGWVPFLSDLQKLYSLYVNSSEYIAQTVKMNNTFVRKHRVLDQSDVQQLVMRGYTPGIDPFTDDMRLMCNQMTVDGIPCWGTMDITRRVKTRVWAEGSFKYYRPEFDDNLMHFGSQLSNVRRLMTIYGLRINPTVIWKLTPWTWAIDWFTNVGQFIQHHDEFVNDGIVSRYLFVMKSTERFVTKHSLINWKAGAQAFDWTRSHSIKQRKAADSPYGFDKPWQGLSGLQLGILGAIGITRTPSGFLSRG</sequence>
<dbReference type="RefSeq" id="YP_010771224.1">
    <property type="nucleotide sequence ID" value="NC_074525.1"/>
</dbReference>
<evidence type="ECO:0000256" key="3">
    <source>
        <dbReference type="ARBA" id="ARBA00023104"/>
    </source>
</evidence>
<accession>A0A8S5L3U6</accession>
<keyword evidence="1" id="KW-0945">Host-virus interaction</keyword>
<dbReference type="KEGG" id="vg:80400901"/>
<dbReference type="InterPro" id="IPR005563">
    <property type="entry name" value="A_protein"/>
</dbReference>
<keyword evidence="3" id="KW-1175">Viral attachment to host cell pilus</keyword>
<keyword evidence="3" id="KW-0946">Virion</keyword>
<dbReference type="GO" id="GO:0039666">
    <property type="term" value="P:virion attachment to host cell pilus"/>
    <property type="evidence" value="ECO:0007669"/>
    <property type="project" value="UniProtKB-KW"/>
</dbReference>
<dbReference type="Pfam" id="PF03863">
    <property type="entry name" value="Phage_mat-A"/>
    <property type="match status" value="1"/>
</dbReference>
<evidence type="ECO:0000256" key="4">
    <source>
        <dbReference type="ARBA" id="ARBA00023296"/>
    </source>
</evidence>
<reference evidence="6" key="1">
    <citation type="submission" date="2020-09" db="EMBL/GenBank/DDBJ databases">
        <title>Leviviricetes taxonomy.</title>
        <authorList>
            <person name="Stockdale S.R."/>
            <person name="Callanan J."/>
            <person name="Adriaenssens E.M."/>
            <person name="Kuhn J.H."/>
            <person name="Rumnieks J."/>
            <person name="Shkoporov A."/>
            <person name="Draper L.A."/>
            <person name="Ross P."/>
            <person name="Hill C."/>
        </authorList>
    </citation>
    <scope>NUCLEOTIDE SEQUENCE</scope>
</reference>
<dbReference type="EMBL" id="BK014001">
    <property type="protein sequence ID" value="DAD52092.1"/>
    <property type="molecule type" value="Genomic_RNA"/>
</dbReference>
<dbReference type="Proteomes" id="UP000681091">
    <property type="component" value="Segment"/>
</dbReference>
<dbReference type="GeneID" id="80400901"/>
<organism evidence="6 7">
    <name type="scientific">ssRNA phage Gerhypos.1_6</name>
    <dbReference type="NCBI Taxonomy" id="2786237"/>
    <lineage>
        <taxon>Viruses</taxon>
        <taxon>Riboviria</taxon>
        <taxon>Orthornavirae</taxon>
        <taxon>Lenarviricota</taxon>
        <taxon>Leviviricetes</taxon>
        <taxon>Timlovirales</taxon>
        <taxon>Steitzviridae</taxon>
        <taxon>Giliycovirus</taxon>
        <taxon>Giliycovirus geovicinum</taxon>
        <taxon>Weheuvirus geovicinum</taxon>
    </lineage>
</organism>
<evidence type="ECO:0000256" key="5">
    <source>
        <dbReference type="ARBA" id="ARBA00035110"/>
    </source>
</evidence>
<gene>
    <name evidence="6" type="primary">Gerhypos.1_6_1</name>
</gene>
<protein>
    <submittedName>
        <fullName evidence="6">Maturation protein</fullName>
    </submittedName>
</protein>
<evidence type="ECO:0000256" key="2">
    <source>
        <dbReference type="ARBA" id="ARBA00022804"/>
    </source>
</evidence>
<proteinExistence type="inferred from homology"/>
<evidence type="ECO:0000256" key="1">
    <source>
        <dbReference type="ARBA" id="ARBA00022581"/>
    </source>
</evidence>
<evidence type="ECO:0000313" key="6">
    <source>
        <dbReference type="EMBL" id="DAD52092.1"/>
    </source>
</evidence>
<keyword evidence="4" id="KW-1160">Virus entry into host cell</keyword>
<feature type="non-terminal residue" evidence="6">
    <location>
        <position position="1"/>
    </location>
</feature>
<name>A0A8S5L3U6_9VIRU</name>
<comment type="similarity">
    <text evidence="5">Belongs to the Leviviricetes maturation protein family.</text>
</comment>
<keyword evidence="2" id="KW-1161">Viral attachment to host cell</keyword>